<dbReference type="SUPFAM" id="SSF55729">
    <property type="entry name" value="Acyl-CoA N-acyltransferases (Nat)"/>
    <property type="match status" value="1"/>
</dbReference>
<accession>A0ABV3JTG5</accession>
<evidence type="ECO:0000313" key="2">
    <source>
        <dbReference type="EMBL" id="MEV5506181.1"/>
    </source>
</evidence>
<sequence>MKVNSLGFRTDLMLRAMGGSRITDHGTHLSVHTPDNSHYWWGNYLLVPPGSDPAYWAKAFAAEFPEAGHLAIGVDATDSTEAESFPPEELARLDLTVQVDAVLTARALLPPTGLEGAEIRPLDGDEDWALATELRFATEDSADLPEHRAFLTRKLAEYRSICEAGHGAWFGAFVEGRMRAGAGVFSDGGGPARFQNVETHPGFRRRGLAGAVVRHAGAWALTRPGVHTLVIVADPGYHAIRLYRTLGFTDAQCQVSLLRPAYVC</sequence>
<dbReference type="InterPro" id="IPR000182">
    <property type="entry name" value="GNAT_dom"/>
</dbReference>
<protein>
    <submittedName>
        <fullName evidence="2">GNAT family N-acetyltransferase</fullName>
    </submittedName>
</protein>
<reference evidence="2 3" key="1">
    <citation type="submission" date="2024-06" db="EMBL/GenBank/DDBJ databases">
        <title>The Natural Products Discovery Center: Release of the First 8490 Sequenced Strains for Exploring Actinobacteria Biosynthetic Diversity.</title>
        <authorList>
            <person name="Kalkreuter E."/>
            <person name="Kautsar S.A."/>
            <person name="Yang D."/>
            <person name="Bader C.D."/>
            <person name="Teijaro C.N."/>
            <person name="Fluegel L."/>
            <person name="Davis C.M."/>
            <person name="Simpson J.R."/>
            <person name="Lauterbach L."/>
            <person name="Steele A.D."/>
            <person name="Gui C."/>
            <person name="Meng S."/>
            <person name="Li G."/>
            <person name="Viehrig K."/>
            <person name="Ye F."/>
            <person name="Su P."/>
            <person name="Kiefer A.F."/>
            <person name="Nichols A."/>
            <person name="Cepeda A.J."/>
            <person name="Yan W."/>
            <person name="Fan B."/>
            <person name="Jiang Y."/>
            <person name="Adhikari A."/>
            <person name="Zheng C.-J."/>
            <person name="Schuster L."/>
            <person name="Cowan T.M."/>
            <person name="Smanski M.J."/>
            <person name="Chevrette M.G."/>
            <person name="De Carvalho L.P.S."/>
            <person name="Shen B."/>
        </authorList>
    </citation>
    <scope>NUCLEOTIDE SEQUENCE [LARGE SCALE GENOMIC DNA]</scope>
    <source>
        <strain evidence="2 3">NPDC052347</strain>
    </source>
</reference>
<dbReference type="Proteomes" id="UP001552594">
    <property type="component" value="Unassembled WGS sequence"/>
</dbReference>
<gene>
    <name evidence="2" type="ORF">AB0L16_06845</name>
</gene>
<dbReference type="EMBL" id="JBFAUK010000004">
    <property type="protein sequence ID" value="MEV5506181.1"/>
    <property type="molecule type" value="Genomic_DNA"/>
</dbReference>
<feature type="domain" description="N-acetyltransferase" evidence="1">
    <location>
        <begin position="117"/>
        <end position="264"/>
    </location>
</feature>
<dbReference type="InterPro" id="IPR016181">
    <property type="entry name" value="Acyl_CoA_acyltransferase"/>
</dbReference>
<organism evidence="2 3">
    <name type="scientific">Streptomyces orinoci</name>
    <name type="common">Streptoverticillium orinoci</name>
    <dbReference type="NCBI Taxonomy" id="67339"/>
    <lineage>
        <taxon>Bacteria</taxon>
        <taxon>Bacillati</taxon>
        <taxon>Actinomycetota</taxon>
        <taxon>Actinomycetes</taxon>
        <taxon>Kitasatosporales</taxon>
        <taxon>Streptomycetaceae</taxon>
        <taxon>Streptomyces</taxon>
    </lineage>
</organism>
<dbReference type="Gene3D" id="3.40.630.30">
    <property type="match status" value="1"/>
</dbReference>
<name>A0ABV3JTG5_STRON</name>
<proteinExistence type="predicted"/>
<dbReference type="Pfam" id="PF00583">
    <property type="entry name" value="Acetyltransf_1"/>
    <property type="match status" value="1"/>
</dbReference>
<evidence type="ECO:0000313" key="3">
    <source>
        <dbReference type="Proteomes" id="UP001552594"/>
    </source>
</evidence>
<dbReference type="PROSITE" id="PS51186">
    <property type="entry name" value="GNAT"/>
    <property type="match status" value="1"/>
</dbReference>
<dbReference type="RefSeq" id="WP_109282637.1">
    <property type="nucleotide sequence ID" value="NZ_JBFAUK010000004.1"/>
</dbReference>
<keyword evidence="3" id="KW-1185">Reference proteome</keyword>
<comment type="caution">
    <text evidence="2">The sequence shown here is derived from an EMBL/GenBank/DDBJ whole genome shotgun (WGS) entry which is preliminary data.</text>
</comment>
<evidence type="ECO:0000259" key="1">
    <source>
        <dbReference type="PROSITE" id="PS51186"/>
    </source>
</evidence>